<gene>
    <name evidence="2" type="ORF">L207DRAFT_589226</name>
</gene>
<feature type="transmembrane region" description="Helical" evidence="1">
    <location>
        <begin position="31"/>
        <end position="58"/>
    </location>
</feature>
<reference evidence="2 3" key="1">
    <citation type="submission" date="2016-04" db="EMBL/GenBank/DDBJ databases">
        <title>A degradative enzymes factory behind the ericoid mycorrhizal symbiosis.</title>
        <authorList>
            <consortium name="DOE Joint Genome Institute"/>
            <person name="Martino E."/>
            <person name="Morin E."/>
            <person name="Grelet G."/>
            <person name="Kuo A."/>
            <person name="Kohler A."/>
            <person name="Daghino S."/>
            <person name="Barry K."/>
            <person name="Choi C."/>
            <person name="Cichocki N."/>
            <person name="Clum A."/>
            <person name="Copeland A."/>
            <person name="Hainaut M."/>
            <person name="Haridas S."/>
            <person name="Labutti K."/>
            <person name="Lindquist E."/>
            <person name="Lipzen A."/>
            <person name="Khouja H.-R."/>
            <person name="Murat C."/>
            <person name="Ohm R."/>
            <person name="Olson A."/>
            <person name="Spatafora J."/>
            <person name="Veneault-Fourrey C."/>
            <person name="Henrissat B."/>
            <person name="Grigoriev I."/>
            <person name="Martin F."/>
            <person name="Perotto S."/>
        </authorList>
    </citation>
    <scope>NUCLEOTIDE SEQUENCE [LARGE SCALE GENOMIC DNA]</scope>
    <source>
        <strain evidence="2 3">F</strain>
    </source>
</reference>
<keyword evidence="1" id="KW-1133">Transmembrane helix</keyword>
<organism evidence="2 3">
    <name type="scientific">Hyaloscypha variabilis (strain UAMH 11265 / GT02V1 / F)</name>
    <name type="common">Meliniomyces variabilis</name>
    <dbReference type="NCBI Taxonomy" id="1149755"/>
    <lineage>
        <taxon>Eukaryota</taxon>
        <taxon>Fungi</taxon>
        <taxon>Dikarya</taxon>
        <taxon>Ascomycota</taxon>
        <taxon>Pezizomycotina</taxon>
        <taxon>Leotiomycetes</taxon>
        <taxon>Helotiales</taxon>
        <taxon>Hyaloscyphaceae</taxon>
        <taxon>Hyaloscypha</taxon>
        <taxon>Hyaloscypha variabilis</taxon>
    </lineage>
</organism>
<dbReference type="Proteomes" id="UP000235786">
    <property type="component" value="Unassembled WGS sequence"/>
</dbReference>
<evidence type="ECO:0000313" key="3">
    <source>
        <dbReference type="Proteomes" id="UP000235786"/>
    </source>
</evidence>
<evidence type="ECO:0000313" key="2">
    <source>
        <dbReference type="EMBL" id="PMD33670.1"/>
    </source>
</evidence>
<dbReference type="AlphaFoldDB" id="A0A2J6R575"/>
<keyword evidence="1" id="KW-0472">Membrane</keyword>
<proteinExistence type="predicted"/>
<evidence type="ECO:0000256" key="1">
    <source>
        <dbReference type="SAM" id="Phobius"/>
    </source>
</evidence>
<accession>A0A2J6R575</accession>
<sequence length="73" mass="7265">MPPATPPAPNPSAFNGIAIIQPAPKNGPRPIPAAAIVVLYGCAVACFMAAVPTALAVAETKFIAQKAEASSHG</sequence>
<dbReference type="EMBL" id="KZ613955">
    <property type="protein sequence ID" value="PMD33670.1"/>
    <property type="molecule type" value="Genomic_DNA"/>
</dbReference>
<name>A0A2J6R575_HYAVF</name>
<keyword evidence="1" id="KW-0812">Transmembrane</keyword>
<protein>
    <submittedName>
        <fullName evidence="2">Uncharacterized protein</fullName>
    </submittedName>
</protein>
<keyword evidence="3" id="KW-1185">Reference proteome</keyword>